<dbReference type="SMART" id="SM00042">
    <property type="entry name" value="CUB"/>
    <property type="match status" value="1"/>
</dbReference>
<reference evidence="5" key="3">
    <citation type="submission" date="2025-09" db="UniProtKB">
        <authorList>
            <consortium name="Ensembl"/>
        </authorList>
    </citation>
    <scope>IDENTIFICATION</scope>
</reference>
<keyword evidence="2" id="KW-1015">Disulfide bond</keyword>
<dbReference type="InterPro" id="IPR035914">
    <property type="entry name" value="Sperma_CUB_dom_sf"/>
</dbReference>
<reference evidence="5" key="2">
    <citation type="submission" date="2025-08" db="UniProtKB">
        <authorList>
            <consortium name="Ensembl"/>
        </authorList>
    </citation>
    <scope>IDENTIFICATION</scope>
</reference>
<evidence type="ECO:0000256" key="2">
    <source>
        <dbReference type="ARBA" id="ARBA00023157"/>
    </source>
</evidence>
<comment type="caution">
    <text evidence="3">Lacks conserved residue(s) required for the propagation of feature annotation.</text>
</comment>
<dbReference type="PROSITE" id="PS01180">
    <property type="entry name" value="CUB"/>
    <property type="match status" value="1"/>
</dbReference>
<dbReference type="AlphaFoldDB" id="A0A493SXC1"/>
<accession>A0A493SXC1</accession>
<dbReference type="GeneTree" id="ENSGT00940000154525"/>
<dbReference type="SUPFAM" id="SSF49854">
    <property type="entry name" value="Spermadhesin, CUB domain"/>
    <property type="match status" value="1"/>
</dbReference>
<evidence type="ECO:0000256" key="3">
    <source>
        <dbReference type="PROSITE-ProRule" id="PRU00059"/>
    </source>
</evidence>
<evidence type="ECO:0000313" key="6">
    <source>
        <dbReference type="Proteomes" id="UP000016666"/>
    </source>
</evidence>
<reference evidence="5 6" key="1">
    <citation type="submission" date="2017-10" db="EMBL/GenBank/DDBJ databases">
        <title>A new Pekin duck reference genome.</title>
        <authorList>
            <person name="Hou Z.-C."/>
            <person name="Zhou Z.-K."/>
            <person name="Zhu F."/>
            <person name="Hou S.-S."/>
        </authorList>
    </citation>
    <scope>NUCLEOTIDE SEQUENCE [LARGE SCALE GENOMIC DNA]</scope>
</reference>
<dbReference type="STRING" id="8840.ENSAPLP00000018115"/>
<dbReference type="PANTHER" id="PTHR24251:SF41">
    <property type="entry name" value="DELETED IN MALIGNANT BRAIN TUMORS 1 PROTEIN-LIKE"/>
    <property type="match status" value="1"/>
</dbReference>
<feature type="domain" description="CUB" evidence="4">
    <location>
        <begin position="29"/>
        <end position="138"/>
    </location>
</feature>
<dbReference type="InterPro" id="IPR000859">
    <property type="entry name" value="CUB_dom"/>
</dbReference>
<dbReference type="Ensembl" id="ENSAPLT00000032327.1">
    <property type="protein sequence ID" value="ENSAPLP00000018115.1"/>
    <property type="gene ID" value="ENSAPLG00000017490.1"/>
</dbReference>
<protein>
    <recommendedName>
        <fullName evidence="4">CUB domain-containing protein</fullName>
    </recommendedName>
</protein>
<organism evidence="5 6">
    <name type="scientific">Anas platyrhynchos platyrhynchos</name>
    <name type="common">Northern mallard</name>
    <dbReference type="NCBI Taxonomy" id="8840"/>
    <lineage>
        <taxon>Eukaryota</taxon>
        <taxon>Metazoa</taxon>
        <taxon>Chordata</taxon>
        <taxon>Craniata</taxon>
        <taxon>Vertebrata</taxon>
        <taxon>Euteleostomi</taxon>
        <taxon>Archelosauria</taxon>
        <taxon>Archosauria</taxon>
        <taxon>Dinosauria</taxon>
        <taxon>Saurischia</taxon>
        <taxon>Theropoda</taxon>
        <taxon>Coelurosauria</taxon>
        <taxon>Aves</taxon>
        <taxon>Neognathae</taxon>
        <taxon>Galloanserae</taxon>
        <taxon>Anseriformes</taxon>
        <taxon>Anatidae</taxon>
        <taxon>Anatinae</taxon>
        <taxon>Anas</taxon>
    </lineage>
</organism>
<evidence type="ECO:0000256" key="1">
    <source>
        <dbReference type="ARBA" id="ARBA00022737"/>
    </source>
</evidence>
<name>A0A493SXC1_ANAPP</name>
<dbReference type="Gene3D" id="2.60.120.290">
    <property type="entry name" value="Spermadhesin, CUB domain"/>
    <property type="match status" value="1"/>
</dbReference>
<dbReference type="CDD" id="cd00041">
    <property type="entry name" value="CUB"/>
    <property type="match status" value="1"/>
</dbReference>
<dbReference type="Pfam" id="PF00431">
    <property type="entry name" value="CUB"/>
    <property type="match status" value="1"/>
</dbReference>
<keyword evidence="6" id="KW-1185">Reference proteome</keyword>
<dbReference type="Proteomes" id="UP000016666">
    <property type="component" value="Chromosome 6"/>
</dbReference>
<dbReference type="FunFam" id="2.60.120.290:FF:000013">
    <property type="entry name" value="Membrane frizzled-related protein"/>
    <property type="match status" value="1"/>
</dbReference>
<proteinExistence type="predicted"/>
<evidence type="ECO:0000313" key="5">
    <source>
        <dbReference type="Ensembl" id="ENSAPLP00000018115.1"/>
    </source>
</evidence>
<keyword evidence="1" id="KW-0677">Repeat</keyword>
<sequence>FVNRQICVNHICITFVCLLVCFSARKYLCGGLLSRSSGTIQSPLYPSNYPDNANCLWEIQVMNNFRIALTFRTIHLQGGCQNDYIEIYDGPPNTSPLLQRICSGYNVAYTSSSNLMTIRFHSDSRYSNRGFYAEYHSFPADQNTSKFPSLNNVFFAKRLLYPDFICQIIIC</sequence>
<dbReference type="OMA" id="LEYHGSC"/>
<dbReference type="PANTHER" id="PTHR24251">
    <property type="entry name" value="OVOCHYMASE-RELATED"/>
    <property type="match status" value="1"/>
</dbReference>
<evidence type="ECO:0000259" key="4">
    <source>
        <dbReference type="PROSITE" id="PS01180"/>
    </source>
</evidence>